<dbReference type="RefSeq" id="WP_123104241.1">
    <property type="nucleotide sequence ID" value="NZ_CP127527.1"/>
</dbReference>
<dbReference type="SUPFAM" id="SSF46785">
    <property type="entry name" value="Winged helix' DNA-binding domain"/>
    <property type="match status" value="1"/>
</dbReference>
<evidence type="ECO:0000313" key="1">
    <source>
        <dbReference type="EMBL" id="RNF60939.1"/>
    </source>
</evidence>
<comment type="caution">
    <text evidence="1">The sequence shown here is derived from an EMBL/GenBank/DDBJ whole genome shotgun (WGS) entry which is preliminary data.</text>
</comment>
<organism evidence="1">
    <name type="scientific">Acidithiobacillus sulfuriphilus</name>
    <dbReference type="NCBI Taxonomy" id="1867749"/>
    <lineage>
        <taxon>Bacteria</taxon>
        <taxon>Pseudomonadati</taxon>
        <taxon>Pseudomonadota</taxon>
        <taxon>Acidithiobacillia</taxon>
        <taxon>Acidithiobacillales</taxon>
        <taxon>Acidithiobacillaceae</taxon>
        <taxon>Acidithiobacillus</taxon>
    </lineage>
</organism>
<dbReference type="OrthoDB" id="5297939at2"/>
<proteinExistence type="predicted"/>
<dbReference type="AlphaFoldDB" id="A0A3M8QXD3"/>
<dbReference type="InterPro" id="IPR036390">
    <property type="entry name" value="WH_DNA-bd_sf"/>
</dbReference>
<dbReference type="EMBL" id="RIZI01000172">
    <property type="protein sequence ID" value="RNF60939.1"/>
    <property type="molecule type" value="Genomic_DNA"/>
</dbReference>
<evidence type="ECO:0008006" key="2">
    <source>
        <dbReference type="Google" id="ProtNLM"/>
    </source>
</evidence>
<protein>
    <recommendedName>
        <fullName evidence="2">Transcriptional regulator</fullName>
    </recommendedName>
</protein>
<dbReference type="Gene3D" id="1.10.10.10">
    <property type="entry name" value="Winged helix-like DNA-binding domain superfamily/Winged helix DNA-binding domain"/>
    <property type="match status" value="1"/>
</dbReference>
<gene>
    <name evidence="1" type="ORF">EC580_08935</name>
</gene>
<accession>A0A3M8QXD3</accession>
<name>A0A3M8QXD3_9PROT</name>
<reference evidence="1" key="1">
    <citation type="submission" date="2018-10" db="EMBL/GenBank/DDBJ databases">
        <title>Acidithiobacillus sulfuriphilus sp. nov.: an extremely acidophilic sulfur-oxidizing chemolithotroph isolated from a neutral pH environment.</title>
        <authorList>
            <person name="Falagan C."/>
            <person name="Moya-Beltran A."/>
            <person name="Quatrini R."/>
            <person name="Johnson D.B."/>
        </authorList>
    </citation>
    <scope>NUCLEOTIDE SEQUENCE [LARGE SCALE GENOMIC DNA]</scope>
    <source>
        <strain evidence="1">CJ-2</strain>
    </source>
</reference>
<dbReference type="InterPro" id="IPR036388">
    <property type="entry name" value="WH-like_DNA-bd_sf"/>
</dbReference>
<sequence length="86" mass="9554">MDTQIDDLVIALLQQLCAEDPLSLARANKALGIRRSQMERLLLFLGRSEMLGGLDYICQEEQGGRPVIRLTDKGKVLCAQMHAADK</sequence>